<reference evidence="1" key="1">
    <citation type="submission" date="2021-08" db="EMBL/GenBank/DDBJ databases">
        <authorList>
            <person name="Stevens D.C."/>
        </authorList>
    </citation>
    <scope>NUCLEOTIDE SEQUENCE</scope>
    <source>
        <strain evidence="1">DSM 53165</strain>
    </source>
</reference>
<evidence type="ECO:0000313" key="2">
    <source>
        <dbReference type="Proteomes" id="UP001139031"/>
    </source>
</evidence>
<dbReference type="RefSeq" id="WP_224196249.1">
    <property type="nucleotide sequence ID" value="NZ_JAIRAU010000048.1"/>
</dbReference>
<evidence type="ECO:0000313" key="1">
    <source>
        <dbReference type="EMBL" id="MBZ5714515.1"/>
    </source>
</evidence>
<dbReference type="PROSITE" id="PS51257">
    <property type="entry name" value="PROKAR_LIPOPROTEIN"/>
    <property type="match status" value="1"/>
</dbReference>
<proteinExistence type="predicted"/>
<keyword evidence="2" id="KW-1185">Reference proteome</keyword>
<gene>
    <name evidence="1" type="ORF">K7C98_35225</name>
</gene>
<dbReference type="EMBL" id="JAIRAU010000048">
    <property type="protein sequence ID" value="MBZ5714515.1"/>
    <property type="molecule type" value="Genomic_DNA"/>
</dbReference>
<dbReference type="Proteomes" id="UP001139031">
    <property type="component" value="Unassembled WGS sequence"/>
</dbReference>
<evidence type="ECO:0008006" key="3">
    <source>
        <dbReference type="Google" id="ProtNLM"/>
    </source>
</evidence>
<name>A0ABS7U231_9BACT</name>
<protein>
    <recommendedName>
        <fullName evidence="3">Lipoprotein</fullName>
    </recommendedName>
</protein>
<sequence>MVRALVLSSLALVSACGPEFEPRDGHWAFAEARRLEDSCGLITGMLASDFSLVANGDGTITLDADNTNGTFECDLSGREFECPEHQVRAMRGEATLDIWLRFSGTFSSETEASGRRDAEVTCDGEECDGLAALARTKFPCAAAMEFTASLVQ</sequence>
<accession>A0ABS7U231</accession>
<comment type="caution">
    <text evidence="1">The sequence shown here is derived from an EMBL/GenBank/DDBJ whole genome shotgun (WGS) entry which is preliminary data.</text>
</comment>
<organism evidence="1 2">
    <name type="scientific">Nannocystis pusilla</name>
    <dbReference type="NCBI Taxonomy" id="889268"/>
    <lineage>
        <taxon>Bacteria</taxon>
        <taxon>Pseudomonadati</taxon>
        <taxon>Myxococcota</taxon>
        <taxon>Polyangia</taxon>
        <taxon>Nannocystales</taxon>
        <taxon>Nannocystaceae</taxon>
        <taxon>Nannocystis</taxon>
    </lineage>
</organism>